<feature type="transmembrane region" description="Helical" evidence="1">
    <location>
        <begin position="36"/>
        <end position="52"/>
    </location>
</feature>
<keyword evidence="1" id="KW-0812">Transmembrane</keyword>
<accession>A0A2W1N5R2</accession>
<dbReference type="OrthoDB" id="2445542at2"/>
<dbReference type="EMBL" id="NHRJ02000010">
    <property type="protein sequence ID" value="PZE20039.1"/>
    <property type="molecule type" value="Genomic_DNA"/>
</dbReference>
<name>A0A2W1N5R2_PAEXE</name>
<reference evidence="2" key="1">
    <citation type="submission" date="2018-06" db="EMBL/GenBank/DDBJ databases">
        <title>Paenibacillus xerothermodurans sp. nov. an extremely dry heat resistant spore forming bacterium isolated from the soil of Cape Canaveral, Florida.</title>
        <authorList>
            <person name="Seuylemezian A."/>
            <person name="Kaur N."/>
            <person name="Patil P."/>
            <person name="Patil P."/>
            <person name="Mayilraj S."/>
            <person name="Vaishampayan P."/>
        </authorList>
    </citation>
    <scope>NUCLEOTIDE SEQUENCE [LARGE SCALE GENOMIC DNA]</scope>
    <source>
        <strain evidence="2">ATCC 27380</strain>
    </source>
</reference>
<keyword evidence="1" id="KW-0472">Membrane</keyword>
<organism evidence="2 3">
    <name type="scientific">Paenibacillus xerothermodurans</name>
    <dbReference type="NCBI Taxonomy" id="1977292"/>
    <lineage>
        <taxon>Bacteria</taxon>
        <taxon>Bacillati</taxon>
        <taxon>Bacillota</taxon>
        <taxon>Bacilli</taxon>
        <taxon>Bacillales</taxon>
        <taxon>Paenibacillaceae</taxon>
        <taxon>Paenibacillus</taxon>
    </lineage>
</organism>
<dbReference type="RefSeq" id="WP_089200860.1">
    <property type="nucleotide sequence ID" value="NZ_NHRJ02000010.1"/>
</dbReference>
<proteinExistence type="predicted"/>
<keyword evidence="3" id="KW-1185">Reference proteome</keyword>
<keyword evidence="1" id="KW-1133">Transmembrane helix</keyword>
<evidence type="ECO:0000313" key="2">
    <source>
        <dbReference type="EMBL" id="PZE20039.1"/>
    </source>
</evidence>
<evidence type="ECO:0000313" key="3">
    <source>
        <dbReference type="Proteomes" id="UP000214746"/>
    </source>
</evidence>
<gene>
    <name evidence="2" type="ORF">CBW46_015270</name>
</gene>
<feature type="transmembrane region" description="Helical" evidence="1">
    <location>
        <begin position="118"/>
        <end position="138"/>
    </location>
</feature>
<feature type="transmembrane region" description="Helical" evidence="1">
    <location>
        <begin position="191"/>
        <end position="210"/>
    </location>
</feature>
<protein>
    <recommendedName>
        <fullName evidence="4">M50 family peptidase</fullName>
    </recommendedName>
</protein>
<dbReference type="AlphaFoldDB" id="A0A2W1N5R2"/>
<evidence type="ECO:0008006" key="4">
    <source>
        <dbReference type="Google" id="ProtNLM"/>
    </source>
</evidence>
<comment type="caution">
    <text evidence="2">The sequence shown here is derived from an EMBL/GenBank/DDBJ whole genome shotgun (WGS) entry which is preliminary data.</text>
</comment>
<evidence type="ECO:0000256" key="1">
    <source>
        <dbReference type="SAM" id="Phobius"/>
    </source>
</evidence>
<feature type="transmembrane region" description="Helical" evidence="1">
    <location>
        <begin position="150"/>
        <end position="170"/>
    </location>
</feature>
<dbReference type="Proteomes" id="UP000214746">
    <property type="component" value="Unassembled WGS sequence"/>
</dbReference>
<sequence>MTAMPRKWFRPLIVIAAAVCVLLVLALCIPDKREFFIHLVLVLLGGLIALCVHELGHTVCGFAAGLRFKEFTVAFLTIDTDGEKLRVRENTSWANVGGLVLFIPATDNVQEMTSKWQLLAAGGPLFSILFGSAAMLLADLSTYPGYLMQAAGFISLAVFLLSVVPHFPGCGYSDGAVVWLLHRGGRRAERYLCSVLLLPWLYGAATPARWPTRLIRQAEQLIAPANHPLQSLAECMEEAGLRVLLYYYNMAAGKRERAAELLRPIVVYRRKAAPAAPALEGIDSLYATHQVLWGGAASAAELQTIAGRISRREPMYPRFQAAWLTWQRNWPEARMALAEAEEIYDRLLKPFGYSVVEHEFLEEIRRRIQHSSREFDRTPTGQQA</sequence>